<dbReference type="KEGG" id="psty:BFS30_09850"/>
<dbReference type="InterPro" id="IPR000014">
    <property type="entry name" value="PAS"/>
</dbReference>
<feature type="domain" description="PAS" evidence="5">
    <location>
        <begin position="49"/>
        <end position="109"/>
    </location>
</feature>
<evidence type="ECO:0000313" key="7">
    <source>
        <dbReference type="Proteomes" id="UP000094313"/>
    </source>
</evidence>
<dbReference type="PANTHER" id="PTHR44688:SF16">
    <property type="entry name" value="DNA-BINDING TRANSCRIPTIONAL ACTIVATOR DEVR_DOSR"/>
    <property type="match status" value="1"/>
</dbReference>
<dbReference type="GO" id="GO:0003677">
    <property type="term" value="F:DNA binding"/>
    <property type="evidence" value="ECO:0007669"/>
    <property type="project" value="UniProtKB-KW"/>
</dbReference>
<dbReference type="EMBL" id="CP017141">
    <property type="protein sequence ID" value="AOM77446.1"/>
    <property type="molecule type" value="Genomic_DNA"/>
</dbReference>
<dbReference type="PANTHER" id="PTHR44688">
    <property type="entry name" value="DNA-BINDING TRANSCRIPTIONAL ACTIVATOR DEVR_DOSR"/>
    <property type="match status" value="1"/>
</dbReference>
<protein>
    <recommendedName>
        <fullName evidence="8">Regulatory protein, luxR family</fullName>
    </recommendedName>
</protein>
<evidence type="ECO:0000256" key="2">
    <source>
        <dbReference type="ARBA" id="ARBA00023125"/>
    </source>
</evidence>
<evidence type="ECO:0000313" key="6">
    <source>
        <dbReference type="EMBL" id="AOM77446.1"/>
    </source>
</evidence>
<dbReference type="SUPFAM" id="SSF55785">
    <property type="entry name" value="PYP-like sensor domain (PAS domain)"/>
    <property type="match status" value="1"/>
</dbReference>
<dbReference type="InterPro" id="IPR035965">
    <property type="entry name" value="PAS-like_dom_sf"/>
</dbReference>
<evidence type="ECO:0008006" key="8">
    <source>
        <dbReference type="Google" id="ProtNLM"/>
    </source>
</evidence>
<keyword evidence="3" id="KW-0804">Transcription</keyword>
<dbReference type="CDD" id="cd06170">
    <property type="entry name" value="LuxR_C_like"/>
    <property type="match status" value="1"/>
</dbReference>
<dbReference type="AlphaFoldDB" id="A0A1D7QFG8"/>
<keyword evidence="1" id="KW-0805">Transcription regulation</keyword>
<evidence type="ECO:0000256" key="1">
    <source>
        <dbReference type="ARBA" id="ARBA00023015"/>
    </source>
</evidence>
<sequence>MEFMEFNNNVMNAPWDRCSDFYTRSDMALPKVVLDQFLPSFLSPGQFYYYLVDFYGQQIRYIDPSIADILGLDPESATVDSILSCIHPEDINYVTQTESASLRFMLNQVGKDNLKSYYKTTYCFRFKVVGGKYELFHNESVFLSDEETGRISQVLHIHTNINHLTGVNDFTPSLMGLKGTESVWPVNVNKESESNSLNLHFSKREMEIIKLIALGYKSEEIAESLFISLHTVQSHRKNIIRKSGVKTSSELISLCVKEGLI</sequence>
<name>A0A1D7QFG8_9SPHI</name>
<dbReference type="InterPro" id="IPR000792">
    <property type="entry name" value="Tscrpt_reg_LuxR_C"/>
</dbReference>
<dbReference type="Gene3D" id="1.10.10.10">
    <property type="entry name" value="Winged helix-like DNA-binding domain superfamily/Winged helix DNA-binding domain"/>
    <property type="match status" value="1"/>
</dbReference>
<accession>A0A1D7QFG8</accession>
<dbReference type="GO" id="GO:0006355">
    <property type="term" value="P:regulation of DNA-templated transcription"/>
    <property type="evidence" value="ECO:0007669"/>
    <property type="project" value="InterPro"/>
</dbReference>
<feature type="domain" description="HTH luxR-type" evidence="4">
    <location>
        <begin position="194"/>
        <end position="259"/>
    </location>
</feature>
<dbReference type="PROSITE" id="PS50043">
    <property type="entry name" value="HTH_LUXR_2"/>
    <property type="match status" value="1"/>
</dbReference>
<dbReference type="Pfam" id="PF00196">
    <property type="entry name" value="GerE"/>
    <property type="match status" value="1"/>
</dbReference>
<gene>
    <name evidence="6" type="ORF">BFS30_09850</name>
</gene>
<dbReference type="PROSITE" id="PS50112">
    <property type="entry name" value="PAS"/>
    <property type="match status" value="1"/>
</dbReference>
<proteinExistence type="predicted"/>
<evidence type="ECO:0000259" key="4">
    <source>
        <dbReference type="PROSITE" id="PS50043"/>
    </source>
</evidence>
<keyword evidence="2" id="KW-0238">DNA-binding</keyword>
<evidence type="ECO:0000256" key="3">
    <source>
        <dbReference type="ARBA" id="ARBA00023163"/>
    </source>
</evidence>
<keyword evidence="7" id="KW-1185">Reference proteome</keyword>
<dbReference type="PRINTS" id="PR00038">
    <property type="entry name" value="HTHLUXR"/>
</dbReference>
<organism evidence="6 7">
    <name type="scientific">Pedobacter steynii</name>
    <dbReference type="NCBI Taxonomy" id="430522"/>
    <lineage>
        <taxon>Bacteria</taxon>
        <taxon>Pseudomonadati</taxon>
        <taxon>Bacteroidota</taxon>
        <taxon>Sphingobacteriia</taxon>
        <taxon>Sphingobacteriales</taxon>
        <taxon>Sphingobacteriaceae</taxon>
        <taxon>Pedobacter</taxon>
    </lineage>
</organism>
<dbReference type="InterPro" id="IPR036388">
    <property type="entry name" value="WH-like_DNA-bd_sf"/>
</dbReference>
<dbReference type="Proteomes" id="UP000094313">
    <property type="component" value="Chromosome"/>
</dbReference>
<reference evidence="6 7" key="1">
    <citation type="submission" date="2016-08" db="EMBL/GenBank/DDBJ databases">
        <authorList>
            <person name="Seilhamer J.J."/>
        </authorList>
    </citation>
    <scope>NUCLEOTIDE SEQUENCE [LARGE SCALE GENOMIC DNA]</scope>
    <source>
        <strain evidence="6 7">DX4</strain>
    </source>
</reference>
<evidence type="ECO:0000259" key="5">
    <source>
        <dbReference type="PROSITE" id="PS50112"/>
    </source>
</evidence>
<dbReference type="InterPro" id="IPR016032">
    <property type="entry name" value="Sig_transdc_resp-reg_C-effctor"/>
</dbReference>
<dbReference type="SUPFAM" id="SSF46894">
    <property type="entry name" value="C-terminal effector domain of the bipartite response regulators"/>
    <property type="match status" value="1"/>
</dbReference>
<dbReference type="PROSITE" id="PS00622">
    <property type="entry name" value="HTH_LUXR_1"/>
    <property type="match status" value="1"/>
</dbReference>
<dbReference type="SMART" id="SM00421">
    <property type="entry name" value="HTH_LUXR"/>
    <property type="match status" value="1"/>
</dbReference>
<dbReference type="Gene3D" id="3.30.450.20">
    <property type="entry name" value="PAS domain"/>
    <property type="match status" value="1"/>
</dbReference>